<evidence type="ECO:0000256" key="3">
    <source>
        <dbReference type="ARBA" id="ARBA00022448"/>
    </source>
</evidence>
<gene>
    <name evidence="11" type="ORF">ALQ04_03442</name>
</gene>
<dbReference type="EMBL" id="RBRE01000016">
    <property type="protein sequence ID" value="RMQ49512.1"/>
    <property type="molecule type" value="Genomic_DNA"/>
</dbReference>
<dbReference type="Proteomes" id="UP000277236">
    <property type="component" value="Unassembled WGS sequence"/>
</dbReference>
<comment type="similarity">
    <text evidence="2">Belongs to the binding-protein-dependent transport system permease family. HisMQ subfamily.</text>
</comment>
<evidence type="ECO:0000256" key="8">
    <source>
        <dbReference type="ARBA" id="ARBA00023136"/>
    </source>
</evidence>
<comment type="subcellular location">
    <subcellularLocation>
        <location evidence="1">Cell inner membrane</location>
        <topology evidence="1">Multi-pass membrane protein</topology>
    </subcellularLocation>
    <subcellularLocation>
        <location evidence="9">Cell membrane</location>
        <topology evidence="9">Multi-pass membrane protein</topology>
    </subcellularLocation>
</comment>
<dbReference type="Gene3D" id="1.10.3720.10">
    <property type="entry name" value="MetI-like"/>
    <property type="match status" value="1"/>
</dbReference>
<feature type="transmembrane region" description="Helical" evidence="9">
    <location>
        <begin position="107"/>
        <end position="127"/>
    </location>
</feature>
<dbReference type="InterPro" id="IPR000515">
    <property type="entry name" value="MetI-like"/>
</dbReference>
<evidence type="ECO:0000256" key="6">
    <source>
        <dbReference type="ARBA" id="ARBA00022970"/>
    </source>
</evidence>
<feature type="transmembrane region" description="Helical" evidence="9">
    <location>
        <begin position="62"/>
        <end position="80"/>
    </location>
</feature>
<dbReference type="Pfam" id="PF00528">
    <property type="entry name" value="BPD_transp_1"/>
    <property type="match status" value="1"/>
</dbReference>
<sequence>MPDSNINKTPSPVIACEESEMPIVAKPFDLRDEEIHYKVSEVRTATPAGALQIVPARHPWRWVGSVFAALVLFAIVHSLATNPRWEWEVFAKWFFSPSVLRGLGQTLLLTVLSTVFSILLGTGLALARLSTSSLLASLAWGYIWFFRSMPALLVLIILYNFAYLYDHIVLGIPFTGIVLAEWSTVDVLSQFTVAVLGLSLMQAAYTAEIIRGGIISVDNGQHEAAAALGLPARRRIFRIILPQALRSILPSGFNEIIGLVKGTSIVYVLALPDLFYTVQVIYNRTQAVIPLLIVATVWYLIITTLLTSAQYYIERHFARGTARVLPPTPLQRLRHWFREKTHG</sequence>
<accession>A0A3M4M6R8</accession>
<keyword evidence="4" id="KW-1003">Cell membrane</keyword>
<dbReference type="InterPro" id="IPR010065">
    <property type="entry name" value="AA_ABC_transptr_permease_3TM"/>
</dbReference>
<feature type="domain" description="ABC transmembrane type-1" evidence="10">
    <location>
        <begin position="103"/>
        <end position="310"/>
    </location>
</feature>
<dbReference type="GO" id="GO:0006865">
    <property type="term" value="P:amino acid transport"/>
    <property type="evidence" value="ECO:0007669"/>
    <property type="project" value="UniProtKB-KW"/>
</dbReference>
<dbReference type="AlphaFoldDB" id="A0A3M4M6R8"/>
<dbReference type="PANTHER" id="PTHR30614">
    <property type="entry name" value="MEMBRANE COMPONENT OF AMINO ACID ABC TRANSPORTER"/>
    <property type="match status" value="1"/>
</dbReference>
<proteinExistence type="inferred from homology"/>
<comment type="caution">
    <text evidence="11">The sequence shown here is derived from an EMBL/GenBank/DDBJ whole genome shotgun (WGS) entry which is preliminary data.</text>
</comment>
<keyword evidence="8 9" id="KW-0472">Membrane</keyword>
<evidence type="ECO:0000313" key="11">
    <source>
        <dbReference type="EMBL" id="RMQ49512.1"/>
    </source>
</evidence>
<feature type="transmembrane region" description="Helical" evidence="9">
    <location>
        <begin position="264"/>
        <end position="282"/>
    </location>
</feature>
<keyword evidence="3 9" id="KW-0813">Transport</keyword>
<dbReference type="PANTHER" id="PTHR30614:SF0">
    <property type="entry name" value="L-CYSTINE TRANSPORT SYSTEM PERMEASE PROTEIN TCYL"/>
    <property type="match status" value="1"/>
</dbReference>
<evidence type="ECO:0000259" key="10">
    <source>
        <dbReference type="PROSITE" id="PS50928"/>
    </source>
</evidence>
<feature type="transmembrane region" description="Helical" evidence="9">
    <location>
        <begin position="288"/>
        <end position="313"/>
    </location>
</feature>
<dbReference type="PROSITE" id="PS50928">
    <property type="entry name" value="ABC_TM1"/>
    <property type="match status" value="1"/>
</dbReference>
<evidence type="ECO:0000256" key="2">
    <source>
        <dbReference type="ARBA" id="ARBA00010072"/>
    </source>
</evidence>
<organism evidence="11 12">
    <name type="scientific">Pseudomonas cichorii</name>
    <dbReference type="NCBI Taxonomy" id="36746"/>
    <lineage>
        <taxon>Bacteria</taxon>
        <taxon>Pseudomonadati</taxon>
        <taxon>Pseudomonadota</taxon>
        <taxon>Gammaproteobacteria</taxon>
        <taxon>Pseudomonadales</taxon>
        <taxon>Pseudomonadaceae</taxon>
        <taxon>Pseudomonas</taxon>
    </lineage>
</organism>
<evidence type="ECO:0000256" key="5">
    <source>
        <dbReference type="ARBA" id="ARBA00022692"/>
    </source>
</evidence>
<protein>
    <submittedName>
        <fullName evidence="11">Amino ABC transporter, permease protein, 3-TM region</fullName>
    </submittedName>
</protein>
<dbReference type="SUPFAM" id="SSF161098">
    <property type="entry name" value="MetI-like"/>
    <property type="match status" value="1"/>
</dbReference>
<keyword evidence="5 9" id="KW-0812">Transmembrane</keyword>
<keyword evidence="7 9" id="KW-1133">Transmembrane helix</keyword>
<dbReference type="NCBIfam" id="TIGR01726">
    <property type="entry name" value="HEQRo_perm_3TM"/>
    <property type="match status" value="1"/>
</dbReference>
<evidence type="ECO:0000256" key="4">
    <source>
        <dbReference type="ARBA" id="ARBA00022475"/>
    </source>
</evidence>
<keyword evidence="6" id="KW-0029">Amino-acid transport</keyword>
<reference evidence="11 12" key="1">
    <citation type="submission" date="2018-08" db="EMBL/GenBank/DDBJ databases">
        <title>Recombination of ecologically and evolutionarily significant loci maintains genetic cohesion in the Pseudomonas syringae species complex.</title>
        <authorList>
            <person name="Dillon M."/>
            <person name="Thakur S."/>
            <person name="Almeida R.N.D."/>
            <person name="Weir B.S."/>
            <person name="Guttman D.S."/>
        </authorList>
    </citation>
    <scope>NUCLEOTIDE SEQUENCE [LARGE SCALE GENOMIC DNA]</scope>
    <source>
        <strain evidence="11 12">ICMP 3353</strain>
    </source>
</reference>
<dbReference type="GO" id="GO:0043190">
    <property type="term" value="C:ATP-binding cassette (ABC) transporter complex"/>
    <property type="evidence" value="ECO:0007669"/>
    <property type="project" value="InterPro"/>
</dbReference>
<evidence type="ECO:0000256" key="1">
    <source>
        <dbReference type="ARBA" id="ARBA00004429"/>
    </source>
</evidence>
<dbReference type="GO" id="GO:0022857">
    <property type="term" value="F:transmembrane transporter activity"/>
    <property type="evidence" value="ECO:0007669"/>
    <property type="project" value="InterPro"/>
</dbReference>
<name>A0A3M4M6R8_PSECI</name>
<dbReference type="InterPro" id="IPR035906">
    <property type="entry name" value="MetI-like_sf"/>
</dbReference>
<evidence type="ECO:0000256" key="7">
    <source>
        <dbReference type="ARBA" id="ARBA00022989"/>
    </source>
</evidence>
<dbReference type="InterPro" id="IPR043429">
    <property type="entry name" value="ArtM/GltK/GlnP/TcyL/YhdX-like"/>
</dbReference>
<feature type="transmembrane region" description="Helical" evidence="9">
    <location>
        <begin position="139"/>
        <end position="162"/>
    </location>
</feature>
<evidence type="ECO:0000313" key="12">
    <source>
        <dbReference type="Proteomes" id="UP000277236"/>
    </source>
</evidence>
<dbReference type="CDD" id="cd06261">
    <property type="entry name" value="TM_PBP2"/>
    <property type="match status" value="1"/>
</dbReference>
<evidence type="ECO:0000256" key="9">
    <source>
        <dbReference type="RuleBase" id="RU363032"/>
    </source>
</evidence>